<dbReference type="Gene3D" id="1.20.5.1160">
    <property type="entry name" value="Vasodilator-stimulated phosphoprotein"/>
    <property type="match status" value="1"/>
</dbReference>
<protein>
    <submittedName>
        <fullName evidence="3">Uncharacterized protein</fullName>
    </submittedName>
</protein>
<feature type="chain" id="PRO_5046609590" evidence="2">
    <location>
        <begin position="24"/>
        <end position="699"/>
    </location>
</feature>
<feature type="signal peptide" evidence="2">
    <location>
        <begin position="1"/>
        <end position="23"/>
    </location>
</feature>
<organism evidence="3 4">
    <name type="scientific">Prorocentrum cordatum</name>
    <dbReference type="NCBI Taxonomy" id="2364126"/>
    <lineage>
        <taxon>Eukaryota</taxon>
        <taxon>Sar</taxon>
        <taxon>Alveolata</taxon>
        <taxon>Dinophyceae</taxon>
        <taxon>Prorocentrales</taxon>
        <taxon>Prorocentraceae</taxon>
        <taxon>Prorocentrum</taxon>
    </lineage>
</organism>
<evidence type="ECO:0000256" key="2">
    <source>
        <dbReference type="SAM" id="SignalP"/>
    </source>
</evidence>
<proteinExistence type="predicted"/>
<dbReference type="Proteomes" id="UP001189429">
    <property type="component" value="Unassembled WGS sequence"/>
</dbReference>
<keyword evidence="1" id="KW-0175">Coiled coil</keyword>
<keyword evidence="4" id="KW-1185">Reference proteome</keyword>
<gene>
    <name evidence="3" type="ORF">PCOR1329_LOCUS51593</name>
</gene>
<evidence type="ECO:0000313" key="4">
    <source>
        <dbReference type="Proteomes" id="UP001189429"/>
    </source>
</evidence>
<feature type="coiled-coil region" evidence="1">
    <location>
        <begin position="581"/>
        <end position="644"/>
    </location>
</feature>
<name>A0ABN9UW15_9DINO</name>
<keyword evidence="2" id="KW-0732">Signal</keyword>
<feature type="coiled-coil region" evidence="1">
    <location>
        <begin position="413"/>
        <end position="503"/>
    </location>
</feature>
<sequence>MSGFSWLAVAAAVQWYLLQGVHAGVLRQQLHFDEAAAKNRPVSKVITLLKDMLKQLEKEAEEDEEIYDKMACWCETNDKEKTKAIADAEARIADLTSQIEEATALSARLATEIKNLEKEVAKNQEALDKATAIRQKQLAEFNAEEKDLLESISALKAAVTVLSKHHGGSAAMLQAPRAQLAGVVSKLRGALDKHRQLLIGAFSPSERRAIDAFLQSPGDYFDSAPTFKQSYAPQSGEIFGILRQMKETFEADLSDAQKQEMENQKAYEELKAAKEEEIAAGQAQLDTKSQELAATDEKLALAKEDIEDTKKNLAADQQFLMMLKEKCSMTDKEWEERQKTRHLEMEAVSKALAILSSDDAHDTFTKTFNPASLLQKGSATNSANRKKASALLSAVAKKFGSSRLADIANRVGLDAFERVKEAIDKLISELAQEKQDEIKHKDFCVDEFNQNQLQTERKEREKADVLAKIEDLKMTIEELAKIIDSLKAEIVEMQVQLKRAGEDREKENKMFQDVVADQRETQKLLQAALKVLSDFYGKSEAALVQKQEPAGPAPPPGFGDYKKSAAGGGVMGLLQQIISDAKAMETETVRAEEDAQKAYEDFVKETNASIEAKSQDIVDKSEAKAKAEGDLVEAEEAKEGVLLELEQLGNYKAQLHQSCDFIIKNFDIRQSARDEEIEALRQAKAILSGAKFEELLQVA</sequence>
<comment type="caution">
    <text evidence="3">The sequence shown here is derived from an EMBL/GenBank/DDBJ whole genome shotgun (WGS) entry which is preliminary data.</text>
</comment>
<feature type="coiled-coil region" evidence="1">
    <location>
        <begin position="46"/>
        <end position="158"/>
    </location>
</feature>
<evidence type="ECO:0000313" key="3">
    <source>
        <dbReference type="EMBL" id="CAK0863463.1"/>
    </source>
</evidence>
<feature type="coiled-coil region" evidence="1">
    <location>
        <begin position="253"/>
        <end position="312"/>
    </location>
</feature>
<reference evidence="3" key="1">
    <citation type="submission" date="2023-10" db="EMBL/GenBank/DDBJ databases">
        <authorList>
            <person name="Chen Y."/>
            <person name="Shah S."/>
            <person name="Dougan E. K."/>
            <person name="Thang M."/>
            <person name="Chan C."/>
        </authorList>
    </citation>
    <scope>NUCLEOTIDE SEQUENCE [LARGE SCALE GENOMIC DNA]</scope>
</reference>
<evidence type="ECO:0000256" key="1">
    <source>
        <dbReference type="SAM" id="Coils"/>
    </source>
</evidence>
<dbReference type="EMBL" id="CAUYUJ010016262">
    <property type="protein sequence ID" value="CAK0863463.1"/>
    <property type="molecule type" value="Genomic_DNA"/>
</dbReference>
<accession>A0ABN9UW15</accession>